<comment type="caution">
    <text evidence="1">The sequence shown here is derived from an EMBL/GenBank/DDBJ whole genome shotgun (WGS) entry which is preliminary data.</text>
</comment>
<dbReference type="Proteomes" id="UP001500064">
    <property type="component" value="Unassembled WGS sequence"/>
</dbReference>
<evidence type="ECO:0000313" key="2">
    <source>
        <dbReference type="Proteomes" id="UP001500064"/>
    </source>
</evidence>
<evidence type="ECO:0000313" key="1">
    <source>
        <dbReference type="EMBL" id="GAA1614283.1"/>
    </source>
</evidence>
<reference evidence="1 2" key="1">
    <citation type="journal article" date="2019" name="Int. J. Syst. Evol. Microbiol.">
        <title>The Global Catalogue of Microorganisms (GCM) 10K type strain sequencing project: providing services to taxonomists for standard genome sequencing and annotation.</title>
        <authorList>
            <consortium name="The Broad Institute Genomics Platform"/>
            <consortium name="The Broad Institute Genome Sequencing Center for Infectious Disease"/>
            <person name="Wu L."/>
            <person name="Ma J."/>
        </authorList>
    </citation>
    <scope>NUCLEOTIDE SEQUENCE [LARGE SCALE GENOMIC DNA]</scope>
    <source>
        <strain evidence="1 2">JCM 13929</strain>
    </source>
</reference>
<protein>
    <submittedName>
        <fullName evidence="1">Uncharacterized protein</fullName>
    </submittedName>
</protein>
<proteinExistence type="predicted"/>
<organism evidence="1 2">
    <name type="scientific">Nonomuraea maheshkhaliensis</name>
    <dbReference type="NCBI Taxonomy" id="419590"/>
    <lineage>
        <taxon>Bacteria</taxon>
        <taxon>Bacillati</taxon>
        <taxon>Actinomycetota</taxon>
        <taxon>Actinomycetes</taxon>
        <taxon>Streptosporangiales</taxon>
        <taxon>Streptosporangiaceae</taxon>
        <taxon>Nonomuraea</taxon>
    </lineage>
</organism>
<name>A0ABN2EQ50_9ACTN</name>
<dbReference type="RefSeq" id="WP_346101478.1">
    <property type="nucleotide sequence ID" value="NZ_BAAAMU010000003.1"/>
</dbReference>
<dbReference type="EMBL" id="BAAAMU010000003">
    <property type="protein sequence ID" value="GAA1614283.1"/>
    <property type="molecule type" value="Genomic_DNA"/>
</dbReference>
<sequence>MIEIEDGYEVAYDLALVLAHAEAAVAADPHAALDLATDGSCLRFTADDPVVICAQDQAALPDDVIWMRLDQLTWRAGKSDSTLLEMMRDLKADGGIRLRFMWSPCVRTSWIMTGNPRMDQRRPPYDVPERYMVLSMTSPTHYAIIDLEKGLPYRQGPGRSGMQAGLEDMRALCARLNAEATCLTSSESPPACP</sequence>
<accession>A0ABN2EQ50</accession>
<gene>
    <name evidence="1" type="ORF">GCM10009733_008100</name>
</gene>
<keyword evidence="2" id="KW-1185">Reference proteome</keyword>